<gene>
    <name evidence="3" type="ORF">ABS642_08540</name>
</gene>
<feature type="compositionally biased region" description="Low complexity" evidence="1">
    <location>
        <begin position="47"/>
        <end position="60"/>
    </location>
</feature>
<keyword evidence="2" id="KW-0472">Membrane</keyword>
<evidence type="ECO:0000256" key="2">
    <source>
        <dbReference type="SAM" id="Phobius"/>
    </source>
</evidence>
<evidence type="ECO:0000313" key="3">
    <source>
        <dbReference type="EMBL" id="XBX80120.1"/>
    </source>
</evidence>
<reference evidence="3" key="1">
    <citation type="submission" date="2024-06" db="EMBL/GenBank/DDBJ databases">
        <title>Draft genome sequence of Microbacterium sp. strain A8/3-1, isolated from Oxytropis tragacanthoides Fisch. ex DC. Root nodules in the Altai region of Russia.</title>
        <authorList>
            <person name="Sazanova A."/>
            <person name="Guro P."/>
            <person name="Kuznetsova I."/>
            <person name="Belimov A."/>
            <person name="Safronova V."/>
        </authorList>
    </citation>
    <scope>NUCLEOTIDE SEQUENCE</scope>
    <source>
        <strain evidence="3">A8/3-1</strain>
    </source>
</reference>
<keyword evidence="2" id="KW-1133">Transmembrane helix</keyword>
<keyword evidence="2" id="KW-0812">Transmembrane</keyword>
<feature type="compositionally biased region" description="Basic and acidic residues" evidence="1">
    <location>
        <begin position="27"/>
        <end position="39"/>
    </location>
</feature>
<accession>A0AAU7W0X8</accession>
<dbReference type="AlphaFoldDB" id="A0AAU7W0X8"/>
<feature type="transmembrane region" description="Helical" evidence="2">
    <location>
        <begin position="120"/>
        <end position="142"/>
    </location>
</feature>
<evidence type="ECO:0000256" key="1">
    <source>
        <dbReference type="SAM" id="MobiDB-lite"/>
    </source>
</evidence>
<feature type="region of interest" description="Disordered" evidence="1">
    <location>
        <begin position="380"/>
        <end position="412"/>
    </location>
</feature>
<dbReference type="EMBL" id="CP158357">
    <property type="protein sequence ID" value="XBX80120.1"/>
    <property type="molecule type" value="Genomic_DNA"/>
</dbReference>
<organism evidence="3">
    <name type="scientific">Microbacterium sp. A8/3-1</name>
    <dbReference type="NCBI Taxonomy" id="3160749"/>
    <lineage>
        <taxon>Bacteria</taxon>
        <taxon>Bacillati</taxon>
        <taxon>Actinomycetota</taxon>
        <taxon>Actinomycetes</taxon>
        <taxon>Micrococcales</taxon>
        <taxon>Microbacteriaceae</taxon>
        <taxon>Microbacterium</taxon>
    </lineage>
</organism>
<feature type="compositionally biased region" description="Basic and acidic residues" evidence="1">
    <location>
        <begin position="91"/>
        <end position="106"/>
    </location>
</feature>
<feature type="region of interest" description="Disordered" evidence="1">
    <location>
        <begin position="17"/>
        <end position="106"/>
    </location>
</feature>
<feature type="compositionally biased region" description="Low complexity" evidence="1">
    <location>
        <begin position="74"/>
        <end position="88"/>
    </location>
</feature>
<protein>
    <submittedName>
        <fullName evidence="3">Uncharacterized protein</fullName>
    </submittedName>
</protein>
<proteinExistence type="predicted"/>
<dbReference type="RefSeq" id="WP_350352981.1">
    <property type="nucleotide sequence ID" value="NZ_CP158357.1"/>
</dbReference>
<name>A0AAU7W0X8_9MICO</name>
<sequence>MPEGTEGEERSRLLRKAYARDGGLTDAEARRLRDLEDARPALMVSTAAPEPSARAAEPPALIDREHVPPRTPVPGEVGPATGTAAAPRAEPPGEPRAEPRAETRRERWQRTWLEVPRRRWVLVAAASALLLAIGVGTGWVLFGKRPEVIPLSEDQQQRRLELYDQGEYDPGTLRAVGQDEDALVWYGTREDGRLVCVVMDVGEESSDSCQDRDDVGPFGLSTFVMVPDPGDADVDPAVVSGTSVNVYMMFSTAGEPMVSIQRWTPSVTMVNQFQGEERARATELFEQGFSMGLSLVGYFQDQPVWLGSRFADGDDAGSFEHCMIIDAPDEPPVCSTTFDLPGAGLFAVVDGIDGGLPVSWTIGVQNTQNQTPFLTITRDSSFSSPITPGDTVRIESPPGDPIRVEAPGDSDE</sequence>